<name>A0A2S4PS64_9PEZI</name>
<comment type="subcellular location">
    <subcellularLocation>
        <location evidence="4">Membrane</location>
        <topology evidence="4">Multi-pass membrane protein</topology>
    </subcellularLocation>
</comment>
<dbReference type="Proteomes" id="UP000237438">
    <property type="component" value="Unassembled WGS sequence"/>
</dbReference>
<protein>
    <recommendedName>
        <fullName evidence="4">Altered inheritance of mitochondria protein 11</fullName>
    </recommendedName>
</protein>
<gene>
    <name evidence="4" type="primary">AIM11</name>
    <name evidence="6" type="ORF">EPUL_002784</name>
</gene>
<evidence type="ECO:0000256" key="1">
    <source>
        <dbReference type="ARBA" id="ARBA00022692"/>
    </source>
</evidence>
<dbReference type="EMBL" id="PEDP01000831">
    <property type="protein sequence ID" value="POS84856.1"/>
    <property type="molecule type" value="Genomic_DNA"/>
</dbReference>
<evidence type="ECO:0000313" key="7">
    <source>
        <dbReference type="Proteomes" id="UP000237438"/>
    </source>
</evidence>
<keyword evidence="2 4" id="KW-1133">Transmembrane helix</keyword>
<accession>A0A2S4PS64</accession>
<evidence type="ECO:0000256" key="2">
    <source>
        <dbReference type="ARBA" id="ARBA00022989"/>
    </source>
</evidence>
<proteinExistence type="inferred from homology"/>
<reference evidence="6 7" key="1">
    <citation type="submission" date="2017-10" db="EMBL/GenBank/DDBJ databases">
        <title>Development of genomic resources for the powdery mildew, Erysiphe pulchra.</title>
        <authorList>
            <person name="Wadl P.A."/>
            <person name="Mack B.M."/>
            <person name="Moore G."/>
            <person name="Beltz S.B."/>
        </authorList>
    </citation>
    <scope>NUCLEOTIDE SEQUENCE [LARGE SCALE GENOMIC DNA]</scope>
    <source>
        <strain evidence="6">Cflorida</strain>
    </source>
</reference>
<evidence type="ECO:0000256" key="5">
    <source>
        <dbReference type="SAM" id="MobiDB-lite"/>
    </source>
</evidence>
<dbReference type="GO" id="GO:0005739">
    <property type="term" value="C:mitochondrion"/>
    <property type="evidence" value="ECO:0007669"/>
    <property type="project" value="TreeGrafter"/>
</dbReference>
<comment type="caution">
    <text evidence="6">The sequence shown here is derived from an EMBL/GenBank/DDBJ whole genome shotgun (WGS) entry which is preliminary data.</text>
</comment>
<comment type="similarity">
    <text evidence="4">Belongs to the AIM11 family.</text>
</comment>
<dbReference type="InterPro" id="IPR038814">
    <property type="entry name" value="AIM11"/>
</dbReference>
<keyword evidence="1 4" id="KW-0812">Transmembrane</keyword>
<dbReference type="PANTHER" id="PTHR39136">
    <property type="entry name" value="ALTERED INHERITANCE OF MITOCHONDRIA PROTEIN 11"/>
    <property type="match status" value="1"/>
</dbReference>
<keyword evidence="3 4" id="KW-0472">Membrane</keyword>
<dbReference type="AlphaFoldDB" id="A0A2S4PS64"/>
<evidence type="ECO:0000256" key="4">
    <source>
        <dbReference type="RuleBase" id="RU367098"/>
    </source>
</evidence>
<feature type="transmembrane region" description="Helical" evidence="4">
    <location>
        <begin position="40"/>
        <end position="57"/>
    </location>
</feature>
<dbReference type="OrthoDB" id="3558022at2759"/>
<sequence length="199" mass="22321">MYTNDPSRMKQEELSSPVIETSNIGKFISDIFSSRSLRQFGLFTAGASLFAASMAITRRSIIRKHHRDIPKLFTASYPANIEVNGAIDALEALNLATINICSFALMTTGGMLWAFDISSLDDMNKRRQINAMRQADPAQKDELSEKVIEDWLTSLFERKEFKALGALGINTSLITEQLQKKTKSEQNIPKEDQSPKETN</sequence>
<evidence type="ECO:0000256" key="3">
    <source>
        <dbReference type="ARBA" id="ARBA00023136"/>
    </source>
</evidence>
<organism evidence="6 7">
    <name type="scientific">Erysiphe pulchra</name>
    <dbReference type="NCBI Taxonomy" id="225359"/>
    <lineage>
        <taxon>Eukaryota</taxon>
        <taxon>Fungi</taxon>
        <taxon>Dikarya</taxon>
        <taxon>Ascomycota</taxon>
        <taxon>Pezizomycotina</taxon>
        <taxon>Leotiomycetes</taxon>
        <taxon>Erysiphales</taxon>
        <taxon>Erysiphaceae</taxon>
        <taxon>Erysiphe</taxon>
    </lineage>
</organism>
<dbReference type="GO" id="GO:0016020">
    <property type="term" value="C:membrane"/>
    <property type="evidence" value="ECO:0007669"/>
    <property type="project" value="UniProtKB-SubCell"/>
</dbReference>
<keyword evidence="7" id="KW-1185">Reference proteome</keyword>
<feature type="region of interest" description="Disordered" evidence="5">
    <location>
        <begin position="179"/>
        <end position="199"/>
    </location>
</feature>
<dbReference type="STRING" id="225359.A0A2S4PS64"/>
<evidence type="ECO:0000313" key="6">
    <source>
        <dbReference type="EMBL" id="POS84856.1"/>
    </source>
</evidence>
<dbReference type="PANTHER" id="PTHR39136:SF1">
    <property type="entry name" value="ALTERED INHERITANCE OF MITOCHONDRIA PROTEIN 11"/>
    <property type="match status" value="1"/>
</dbReference>